<evidence type="ECO:0000259" key="8">
    <source>
        <dbReference type="PROSITE" id="PS50004"/>
    </source>
</evidence>
<accession>A0AAX7TQV1</accession>
<dbReference type="Gene3D" id="2.60.40.150">
    <property type="entry name" value="C2 domain"/>
    <property type="match status" value="1"/>
</dbReference>
<evidence type="ECO:0000313" key="10">
    <source>
        <dbReference type="Ensembl" id="ENSACLP00000059339.1"/>
    </source>
</evidence>
<proteinExistence type="inferred from homology"/>
<protein>
    <recommendedName>
        <fullName evidence="12">MACPF domain-containing protein</fullName>
    </recommendedName>
</protein>
<keyword evidence="11" id="KW-1185">Reference proteome</keyword>
<dbReference type="InterPro" id="IPR052784">
    <property type="entry name" value="Perforin-1_pore-forming"/>
</dbReference>
<dbReference type="PANTHER" id="PTHR46096:SF1">
    <property type="entry name" value="PERFORIN 1.5"/>
    <property type="match status" value="1"/>
</dbReference>
<evidence type="ECO:0000256" key="6">
    <source>
        <dbReference type="ARBA" id="ARBA00023136"/>
    </source>
</evidence>
<dbReference type="PANTHER" id="PTHR46096">
    <property type="entry name" value="PERFORIN-1"/>
    <property type="match status" value="1"/>
</dbReference>
<dbReference type="GO" id="GO:0001913">
    <property type="term" value="P:T cell mediated cytotoxicity"/>
    <property type="evidence" value="ECO:0007669"/>
    <property type="project" value="TreeGrafter"/>
</dbReference>
<evidence type="ECO:0000313" key="11">
    <source>
        <dbReference type="Proteomes" id="UP000265100"/>
    </source>
</evidence>
<sequence length="534" mass="59815">MRTFNSSRKTFHQLRNAFMSVTEAMLFFSTPPPLCLILLLSYISPVLSCQTGNNSECESAPFVPGHNLVGEGFDLVTLRRTSAYVVDVRTYMTPNGHCTLCTNPLQGNRLQKVPVSVVDWRAFSQCSTPVDSSVHDNVGSLMTAVLDHDGLNLNIVLGDRLFVGGTRSEAFKFAVARAEEDRYTFSVHGITCKYYSFRVASRPPLSPEFKRDVDNLPSHYNSYTSDQYDRLIKTYGTHYIHKVFLGGQLRRITAARTCLSTLNKFNSHEVHACLSKGFSVGLGKEKLYSVEQSCMKVLQNQDYTTRYGAGLHQHHTEVIGGNDWSGDFALNVDDSVGFRNWLNSLKNLPDTVSYSLLALYELMPTEAKKEGVKTALNAYLFDNIALSLEKNPTCQDLDNLDTKCCPIKHKRGVLVVNKIQAWDLSGDTWGTSDSYVVLKIDSVRGRTKMIESNDPTWTGDYLLGTVNTESLLEVQIWDEDPSYDDLLVSCQKDLWAGSNTFRCPSSGGRFALHYTLICDPHLTGEKCERYKPSP</sequence>
<keyword evidence="7" id="KW-1015">Disulfide bond</keyword>
<feature type="domain" description="C2" evidence="8">
    <location>
        <begin position="389"/>
        <end position="514"/>
    </location>
</feature>
<dbReference type="PROSITE" id="PS50004">
    <property type="entry name" value="C2"/>
    <property type="match status" value="1"/>
</dbReference>
<reference evidence="10" key="1">
    <citation type="submission" date="2018-05" db="EMBL/GenBank/DDBJ databases">
        <authorList>
            <person name="Datahose"/>
        </authorList>
    </citation>
    <scope>NUCLEOTIDE SEQUENCE</scope>
</reference>
<dbReference type="GeneTree" id="ENSGT00530000063725"/>
<evidence type="ECO:0000256" key="7">
    <source>
        <dbReference type="ARBA" id="ARBA00023157"/>
    </source>
</evidence>
<dbReference type="PROSITE" id="PS00279">
    <property type="entry name" value="MACPF_1"/>
    <property type="match status" value="1"/>
</dbReference>
<evidence type="ECO:0000256" key="5">
    <source>
        <dbReference type="ARBA" id="ARBA00022852"/>
    </source>
</evidence>
<dbReference type="Pfam" id="PF01823">
    <property type="entry name" value="MACPF"/>
    <property type="match status" value="1"/>
</dbReference>
<dbReference type="SUPFAM" id="SSF49562">
    <property type="entry name" value="C2 domain (Calcium/lipid-binding domain, CaLB)"/>
    <property type="match status" value="1"/>
</dbReference>
<dbReference type="Ensembl" id="ENSACLT00000074519.1">
    <property type="protein sequence ID" value="ENSACLP00000059339.1"/>
    <property type="gene ID" value="ENSACLG00000003207.2"/>
</dbReference>
<reference evidence="10" key="2">
    <citation type="submission" date="2025-08" db="UniProtKB">
        <authorList>
            <consortium name="Ensembl"/>
        </authorList>
    </citation>
    <scope>IDENTIFICATION</scope>
</reference>
<dbReference type="GO" id="GO:0001771">
    <property type="term" value="P:immunological synapse formation"/>
    <property type="evidence" value="ECO:0007669"/>
    <property type="project" value="TreeGrafter"/>
</dbReference>
<dbReference type="GO" id="GO:0005576">
    <property type="term" value="C:extracellular region"/>
    <property type="evidence" value="ECO:0007669"/>
    <property type="project" value="UniProtKB-SubCell"/>
</dbReference>
<dbReference type="Proteomes" id="UP000265100">
    <property type="component" value="Chromosome 6"/>
</dbReference>
<organism evidence="10 11">
    <name type="scientific">Astatotilapia calliptera</name>
    <name type="common">Eastern happy</name>
    <name type="synonym">Chromis callipterus</name>
    <dbReference type="NCBI Taxonomy" id="8154"/>
    <lineage>
        <taxon>Eukaryota</taxon>
        <taxon>Metazoa</taxon>
        <taxon>Chordata</taxon>
        <taxon>Craniata</taxon>
        <taxon>Vertebrata</taxon>
        <taxon>Euteleostomi</taxon>
        <taxon>Actinopterygii</taxon>
        <taxon>Neopterygii</taxon>
        <taxon>Teleostei</taxon>
        <taxon>Neoteleostei</taxon>
        <taxon>Acanthomorphata</taxon>
        <taxon>Ovalentaria</taxon>
        <taxon>Cichlomorphae</taxon>
        <taxon>Cichliformes</taxon>
        <taxon>Cichlidae</taxon>
        <taxon>African cichlids</taxon>
        <taxon>Pseudocrenilabrinae</taxon>
        <taxon>Haplochromini</taxon>
        <taxon>Astatotilapia</taxon>
    </lineage>
</organism>
<evidence type="ECO:0008006" key="12">
    <source>
        <dbReference type="Google" id="ProtNLM"/>
    </source>
</evidence>
<dbReference type="InterPro" id="IPR035892">
    <property type="entry name" value="C2_domain_sf"/>
</dbReference>
<dbReference type="SMART" id="SM00457">
    <property type="entry name" value="MACPF"/>
    <property type="match status" value="1"/>
</dbReference>
<dbReference type="InterPro" id="IPR020864">
    <property type="entry name" value="MACPF"/>
</dbReference>
<keyword evidence="4" id="KW-0964">Secreted</keyword>
<evidence type="ECO:0000259" key="9">
    <source>
        <dbReference type="PROSITE" id="PS51412"/>
    </source>
</evidence>
<keyword evidence="5" id="KW-0204">Cytolysis</keyword>
<dbReference type="GO" id="GO:0031640">
    <property type="term" value="P:killing of cells of another organism"/>
    <property type="evidence" value="ECO:0007669"/>
    <property type="project" value="UniProtKB-KW"/>
</dbReference>
<reference evidence="10" key="3">
    <citation type="submission" date="2025-09" db="UniProtKB">
        <authorList>
            <consortium name="Ensembl"/>
        </authorList>
    </citation>
    <scope>IDENTIFICATION</scope>
</reference>
<dbReference type="PROSITE" id="PS51412">
    <property type="entry name" value="MACPF_2"/>
    <property type="match status" value="1"/>
</dbReference>
<evidence type="ECO:0000256" key="3">
    <source>
        <dbReference type="ARBA" id="ARBA00009214"/>
    </source>
</evidence>
<name>A0AAX7TQV1_ASTCA</name>
<dbReference type="AlphaFoldDB" id="A0AAX7TQV1"/>
<keyword evidence="6" id="KW-0472">Membrane</keyword>
<dbReference type="GO" id="GO:0016020">
    <property type="term" value="C:membrane"/>
    <property type="evidence" value="ECO:0007669"/>
    <property type="project" value="UniProtKB-SubCell"/>
</dbReference>
<evidence type="ECO:0000256" key="2">
    <source>
        <dbReference type="ARBA" id="ARBA00004613"/>
    </source>
</evidence>
<dbReference type="GO" id="GO:0051607">
    <property type="term" value="P:defense response to virus"/>
    <property type="evidence" value="ECO:0007669"/>
    <property type="project" value="TreeGrafter"/>
</dbReference>
<dbReference type="InterPro" id="IPR020863">
    <property type="entry name" value="MACPF_CS"/>
</dbReference>
<comment type="subcellular location">
    <subcellularLocation>
        <location evidence="1">Membrane</location>
    </subcellularLocation>
    <subcellularLocation>
        <location evidence="2">Secreted</location>
    </subcellularLocation>
</comment>
<dbReference type="Pfam" id="PF00168">
    <property type="entry name" value="C2"/>
    <property type="match status" value="1"/>
</dbReference>
<feature type="domain" description="MACPF" evidence="9">
    <location>
        <begin position="53"/>
        <end position="395"/>
    </location>
</feature>
<comment type="similarity">
    <text evidence="3">Belongs to the complement C6/C7/C8/C9 family.</text>
</comment>
<evidence type="ECO:0000256" key="4">
    <source>
        <dbReference type="ARBA" id="ARBA00022525"/>
    </source>
</evidence>
<evidence type="ECO:0000256" key="1">
    <source>
        <dbReference type="ARBA" id="ARBA00004370"/>
    </source>
</evidence>
<dbReference type="InterPro" id="IPR000008">
    <property type="entry name" value="C2_dom"/>
</dbReference>
<dbReference type="GO" id="GO:0022829">
    <property type="term" value="F:wide pore channel activity"/>
    <property type="evidence" value="ECO:0007669"/>
    <property type="project" value="TreeGrafter"/>
</dbReference>